<dbReference type="AlphaFoldDB" id="G7JB94"/>
<comment type="catalytic activity">
    <reaction evidence="7">
        <text>L-threonyl-[protein] + ATP = O-phospho-L-threonyl-[protein] + ADP + H(+)</text>
        <dbReference type="Rhea" id="RHEA:46608"/>
        <dbReference type="Rhea" id="RHEA-COMP:11060"/>
        <dbReference type="Rhea" id="RHEA-COMP:11605"/>
        <dbReference type="ChEBI" id="CHEBI:15378"/>
        <dbReference type="ChEBI" id="CHEBI:30013"/>
        <dbReference type="ChEBI" id="CHEBI:30616"/>
        <dbReference type="ChEBI" id="CHEBI:61977"/>
        <dbReference type="ChEBI" id="CHEBI:456216"/>
        <dbReference type="EC" id="2.7.11.1"/>
    </reaction>
</comment>
<keyword evidence="9" id="KW-1133">Transmembrane helix</keyword>
<dbReference type="PANTHER" id="PTHR48005">
    <property type="entry name" value="LEUCINE RICH REPEAT KINASE 2"/>
    <property type="match status" value="1"/>
</dbReference>
<dbReference type="GO" id="GO:0005524">
    <property type="term" value="F:ATP binding"/>
    <property type="evidence" value="ECO:0007669"/>
    <property type="project" value="UniProtKB-KW"/>
</dbReference>
<evidence type="ECO:0000256" key="7">
    <source>
        <dbReference type="ARBA" id="ARBA00047899"/>
    </source>
</evidence>
<keyword evidence="5 11" id="KW-0418">Kinase</keyword>
<dbReference type="PANTHER" id="PTHR48005:SF16">
    <property type="entry name" value="MDIS1-INTERACTING RECEPTOR LIKE KINASE 2-LIKE ISOFORM X1"/>
    <property type="match status" value="1"/>
</dbReference>
<reference evidence="12" key="3">
    <citation type="submission" date="2015-04" db="UniProtKB">
        <authorList>
            <consortium name="EnsemblPlants"/>
        </authorList>
    </citation>
    <scope>IDENTIFICATION</scope>
    <source>
        <strain evidence="12">cv. Jemalong A17</strain>
    </source>
</reference>
<dbReference type="Gene3D" id="1.10.510.10">
    <property type="entry name" value="Transferase(Phosphotransferase) domain 1"/>
    <property type="match status" value="1"/>
</dbReference>
<evidence type="ECO:0000256" key="2">
    <source>
        <dbReference type="ARBA" id="ARBA00022527"/>
    </source>
</evidence>
<evidence type="ECO:0000256" key="9">
    <source>
        <dbReference type="SAM" id="Phobius"/>
    </source>
</evidence>
<evidence type="ECO:0000256" key="5">
    <source>
        <dbReference type="ARBA" id="ARBA00022777"/>
    </source>
</evidence>
<evidence type="ECO:0000256" key="3">
    <source>
        <dbReference type="ARBA" id="ARBA00022679"/>
    </source>
</evidence>
<proteinExistence type="predicted"/>
<evidence type="ECO:0000256" key="1">
    <source>
        <dbReference type="ARBA" id="ARBA00012513"/>
    </source>
</evidence>
<keyword evidence="3" id="KW-0808">Transferase</keyword>
<gene>
    <name evidence="11" type="ordered locus">MTR_3g070570</name>
</gene>
<dbReference type="STRING" id="3880.G7JB94"/>
<evidence type="ECO:0000256" key="4">
    <source>
        <dbReference type="ARBA" id="ARBA00022741"/>
    </source>
</evidence>
<keyword evidence="4" id="KW-0547">Nucleotide-binding</keyword>
<organism evidence="11 13">
    <name type="scientific">Medicago truncatula</name>
    <name type="common">Barrel medic</name>
    <name type="synonym">Medicago tribuloides</name>
    <dbReference type="NCBI Taxonomy" id="3880"/>
    <lineage>
        <taxon>Eukaryota</taxon>
        <taxon>Viridiplantae</taxon>
        <taxon>Streptophyta</taxon>
        <taxon>Embryophyta</taxon>
        <taxon>Tracheophyta</taxon>
        <taxon>Spermatophyta</taxon>
        <taxon>Magnoliopsida</taxon>
        <taxon>eudicotyledons</taxon>
        <taxon>Gunneridae</taxon>
        <taxon>Pentapetalae</taxon>
        <taxon>rosids</taxon>
        <taxon>fabids</taxon>
        <taxon>Fabales</taxon>
        <taxon>Fabaceae</taxon>
        <taxon>Papilionoideae</taxon>
        <taxon>50 kb inversion clade</taxon>
        <taxon>NPAAA clade</taxon>
        <taxon>Hologalegina</taxon>
        <taxon>IRL clade</taxon>
        <taxon>Trifolieae</taxon>
        <taxon>Medicago</taxon>
    </lineage>
</organism>
<feature type="transmembrane region" description="Helical" evidence="9">
    <location>
        <begin position="49"/>
        <end position="69"/>
    </location>
</feature>
<keyword evidence="9" id="KW-0812">Transmembrane</keyword>
<keyword evidence="6" id="KW-0067">ATP-binding</keyword>
<accession>G7JB94</accession>
<dbReference type="PROSITE" id="PS50011">
    <property type="entry name" value="PROTEIN_KINASE_DOM"/>
    <property type="match status" value="1"/>
</dbReference>
<dbReference type="EnsemblPlants" id="AES71146">
    <property type="protein sequence ID" value="AES71146"/>
    <property type="gene ID" value="MTR_3g070570"/>
</dbReference>
<dbReference type="HOGENOM" id="CLU_901289_0_0_1"/>
<dbReference type="InterPro" id="IPR000719">
    <property type="entry name" value="Prot_kinase_dom"/>
</dbReference>
<name>G7JB94_MEDTR</name>
<dbReference type="EMBL" id="CM001219">
    <property type="protein sequence ID" value="AES71146.1"/>
    <property type="molecule type" value="Genomic_DNA"/>
</dbReference>
<dbReference type="GO" id="GO:0004672">
    <property type="term" value="F:protein kinase activity"/>
    <property type="evidence" value="ECO:0000318"/>
    <property type="project" value="GO_Central"/>
</dbReference>
<comment type="catalytic activity">
    <reaction evidence="8">
        <text>L-seryl-[protein] + ATP = O-phospho-L-seryl-[protein] + ADP + H(+)</text>
        <dbReference type="Rhea" id="RHEA:17989"/>
        <dbReference type="Rhea" id="RHEA-COMP:9863"/>
        <dbReference type="Rhea" id="RHEA-COMP:11604"/>
        <dbReference type="ChEBI" id="CHEBI:15378"/>
        <dbReference type="ChEBI" id="CHEBI:29999"/>
        <dbReference type="ChEBI" id="CHEBI:30616"/>
        <dbReference type="ChEBI" id="CHEBI:83421"/>
        <dbReference type="ChEBI" id="CHEBI:456216"/>
        <dbReference type="EC" id="2.7.11.1"/>
    </reaction>
</comment>
<keyword evidence="9" id="KW-0472">Membrane</keyword>
<dbReference type="Proteomes" id="UP000002051">
    <property type="component" value="Chromosome 3"/>
</dbReference>
<dbReference type="InterPro" id="IPR001245">
    <property type="entry name" value="Ser-Thr/Tyr_kinase_cat_dom"/>
</dbReference>
<protein>
    <recommendedName>
        <fullName evidence="1">non-specific serine/threonine protein kinase</fullName>
        <ecNumber evidence="1">2.7.11.1</ecNumber>
    </recommendedName>
</protein>
<evidence type="ECO:0000313" key="12">
    <source>
        <dbReference type="EnsemblPlants" id="AES71146"/>
    </source>
</evidence>
<evidence type="ECO:0000313" key="11">
    <source>
        <dbReference type="EMBL" id="AES71146.1"/>
    </source>
</evidence>
<reference evidence="11 13" key="2">
    <citation type="journal article" date="2014" name="BMC Genomics">
        <title>An improved genome release (version Mt4.0) for the model legume Medicago truncatula.</title>
        <authorList>
            <person name="Tang H."/>
            <person name="Krishnakumar V."/>
            <person name="Bidwell S."/>
            <person name="Rosen B."/>
            <person name="Chan A."/>
            <person name="Zhou S."/>
            <person name="Gentzbittel L."/>
            <person name="Childs K.L."/>
            <person name="Yandell M."/>
            <person name="Gundlach H."/>
            <person name="Mayer K.F."/>
            <person name="Schwartz D.C."/>
            <person name="Town C.D."/>
        </authorList>
    </citation>
    <scope>GENOME REANNOTATION</scope>
    <source>
        <strain evidence="12 13">cv. Jemalong A17</strain>
    </source>
</reference>
<dbReference type="Pfam" id="PF07714">
    <property type="entry name" value="PK_Tyr_Ser-Thr"/>
    <property type="match status" value="1"/>
</dbReference>
<dbReference type="SUPFAM" id="SSF56112">
    <property type="entry name" value="Protein kinase-like (PK-like)"/>
    <property type="match status" value="1"/>
</dbReference>
<dbReference type="eggNOG" id="ENOG502QVKB">
    <property type="taxonomic scope" value="Eukaryota"/>
</dbReference>
<dbReference type="InterPro" id="IPR051420">
    <property type="entry name" value="Ser_Thr_Kinases_DiverseReg"/>
</dbReference>
<keyword evidence="13" id="KW-1185">Reference proteome</keyword>
<keyword evidence="2" id="KW-0723">Serine/threonine-protein kinase</keyword>
<sequence length="309" mass="36263">MDSIPTCIDFVTIIWNKDGCTNSYTKFLPWLPHKKINNNNNNVKHKNDVSIVLLILTIVISPFSFLMCFKLCQNSTNKKAYTTATKNENLFDIWNYDGKITYDDVIKTQLSCGKFVTLKKLHNYEIDVSSFDANFRIEVRILSKIKQINIVKLYGFCLHKRIMFLIYQYMKKESLFSVLYEDLEGMQFQWCRIRRIWQRETKKMETTRDFNFKFWITQCPSKLAGNSVQPFNLFIDTGTDFTWVQCFYEKCQRCTMANILSQLKSKGGGGYLYFGDNFIPKPPTQISWTPMQSPAKKTKVIVEGRYFSG</sequence>
<dbReference type="PaxDb" id="3880-AES71146"/>
<evidence type="ECO:0000313" key="13">
    <source>
        <dbReference type="Proteomes" id="UP000002051"/>
    </source>
</evidence>
<dbReference type="InterPro" id="IPR011009">
    <property type="entry name" value="Kinase-like_dom_sf"/>
</dbReference>
<reference evidence="11 13" key="1">
    <citation type="journal article" date="2011" name="Nature">
        <title>The Medicago genome provides insight into the evolution of rhizobial symbioses.</title>
        <authorList>
            <person name="Young N.D."/>
            <person name="Debelle F."/>
            <person name="Oldroyd G.E."/>
            <person name="Geurts R."/>
            <person name="Cannon S.B."/>
            <person name="Udvardi M.K."/>
            <person name="Benedito V.A."/>
            <person name="Mayer K.F."/>
            <person name="Gouzy J."/>
            <person name="Schoof H."/>
            <person name="Van de Peer Y."/>
            <person name="Proost S."/>
            <person name="Cook D.R."/>
            <person name="Meyers B.C."/>
            <person name="Spannagl M."/>
            <person name="Cheung F."/>
            <person name="De Mita S."/>
            <person name="Krishnakumar V."/>
            <person name="Gundlach H."/>
            <person name="Zhou S."/>
            <person name="Mudge J."/>
            <person name="Bharti A.K."/>
            <person name="Murray J.D."/>
            <person name="Naoumkina M.A."/>
            <person name="Rosen B."/>
            <person name="Silverstein K.A."/>
            <person name="Tang H."/>
            <person name="Rombauts S."/>
            <person name="Zhao P.X."/>
            <person name="Zhou P."/>
            <person name="Barbe V."/>
            <person name="Bardou P."/>
            <person name="Bechner M."/>
            <person name="Bellec A."/>
            <person name="Berger A."/>
            <person name="Berges H."/>
            <person name="Bidwell S."/>
            <person name="Bisseling T."/>
            <person name="Choisne N."/>
            <person name="Couloux A."/>
            <person name="Denny R."/>
            <person name="Deshpande S."/>
            <person name="Dai X."/>
            <person name="Doyle J.J."/>
            <person name="Dudez A.M."/>
            <person name="Farmer A.D."/>
            <person name="Fouteau S."/>
            <person name="Franken C."/>
            <person name="Gibelin C."/>
            <person name="Gish J."/>
            <person name="Goldstein S."/>
            <person name="Gonzalez A.J."/>
            <person name="Green P.J."/>
            <person name="Hallab A."/>
            <person name="Hartog M."/>
            <person name="Hua A."/>
            <person name="Humphray S.J."/>
            <person name="Jeong D.H."/>
            <person name="Jing Y."/>
            <person name="Jocker A."/>
            <person name="Kenton S.M."/>
            <person name="Kim D.J."/>
            <person name="Klee K."/>
            <person name="Lai H."/>
            <person name="Lang C."/>
            <person name="Lin S."/>
            <person name="Macmil S.L."/>
            <person name="Magdelenat G."/>
            <person name="Matthews L."/>
            <person name="McCorrison J."/>
            <person name="Monaghan E.L."/>
            <person name="Mun J.H."/>
            <person name="Najar F.Z."/>
            <person name="Nicholson C."/>
            <person name="Noirot C."/>
            <person name="O'Bleness M."/>
            <person name="Paule C.R."/>
            <person name="Poulain J."/>
            <person name="Prion F."/>
            <person name="Qin B."/>
            <person name="Qu C."/>
            <person name="Retzel E.F."/>
            <person name="Riddle C."/>
            <person name="Sallet E."/>
            <person name="Samain S."/>
            <person name="Samson N."/>
            <person name="Sanders I."/>
            <person name="Saurat O."/>
            <person name="Scarpelli C."/>
            <person name="Schiex T."/>
            <person name="Segurens B."/>
            <person name="Severin A.J."/>
            <person name="Sherrier D.J."/>
            <person name="Shi R."/>
            <person name="Sims S."/>
            <person name="Singer S.R."/>
            <person name="Sinharoy S."/>
            <person name="Sterck L."/>
            <person name="Viollet A."/>
            <person name="Wang B.B."/>
            <person name="Wang K."/>
            <person name="Wang M."/>
            <person name="Wang X."/>
            <person name="Warfsmann J."/>
            <person name="Weissenbach J."/>
            <person name="White D.D."/>
            <person name="White J.D."/>
            <person name="Wiley G.B."/>
            <person name="Wincker P."/>
            <person name="Xing Y."/>
            <person name="Yang L."/>
            <person name="Yao Z."/>
            <person name="Ying F."/>
            <person name="Zhai J."/>
            <person name="Zhou L."/>
            <person name="Zuber A."/>
            <person name="Denarie J."/>
            <person name="Dixon R.A."/>
            <person name="May G.D."/>
            <person name="Schwartz D.C."/>
            <person name="Rogers J."/>
            <person name="Quetier F."/>
            <person name="Town C.D."/>
            <person name="Roe B.A."/>
        </authorList>
    </citation>
    <scope>NUCLEOTIDE SEQUENCE [LARGE SCALE GENOMIC DNA]</scope>
    <source>
        <strain evidence="11">A17</strain>
        <strain evidence="12 13">cv. Jemalong A17</strain>
    </source>
</reference>
<dbReference type="GO" id="GO:0004674">
    <property type="term" value="F:protein serine/threonine kinase activity"/>
    <property type="evidence" value="ECO:0007669"/>
    <property type="project" value="UniProtKB-KW"/>
</dbReference>
<dbReference type="EC" id="2.7.11.1" evidence="1"/>
<feature type="domain" description="Protein kinase" evidence="10">
    <location>
        <begin position="91"/>
        <end position="309"/>
    </location>
</feature>
<evidence type="ECO:0000259" key="10">
    <source>
        <dbReference type="PROSITE" id="PS50011"/>
    </source>
</evidence>
<evidence type="ECO:0000256" key="8">
    <source>
        <dbReference type="ARBA" id="ARBA00048679"/>
    </source>
</evidence>
<evidence type="ECO:0000256" key="6">
    <source>
        <dbReference type="ARBA" id="ARBA00022840"/>
    </source>
</evidence>